<organism evidence="2 3">
    <name type="scientific">Ovis ammon polii</name>
    <dbReference type="NCBI Taxonomy" id="230172"/>
    <lineage>
        <taxon>Eukaryota</taxon>
        <taxon>Metazoa</taxon>
        <taxon>Chordata</taxon>
        <taxon>Craniata</taxon>
        <taxon>Vertebrata</taxon>
        <taxon>Euteleostomi</taxon>
        <taxon>Mammalia</taxon>
        <taxon>Eutheria</taxon>
        <taxon>Laurasiatheria</taxon>
        <taxon>Artiodactyla</taxon>
        <taxon>Ruminantia</taxon>
        <taxon>Pecora</taxon>
        <taxon>Bovidae</taxon>
        <taxon>Caprinae</taxon>
        <taxon>Ovis</taxon>
    </lineage>
</organism>
<evidence type="ECO:0000256" key="1">
    <source>
        <dbReference type="SAM" id="MobiDB-lite"/>
    </source>
</evidence>
<gene>
    <name evidence="2" type="ORF">MG293_011279</name>
</gene>
<sequence length="223" mass="23424">MLPPDQSPGAVCFQPAVCLHIPSQSLARWAPGPPTLLATLRSCTVLGAVGGRCPQKVDVFKNQERFLLARLGPPAALAARVLCARIPEPAPSGKEGETLLRHPDNSGSNCPWRAIRRELNIHQDGTNGMTGIESLLAQNGQTVVQRAVVIKHLDRSPSWTPQVAGEHEGTWGLRGCGDGETDAGAPTGPSGGRQHSQRLPSPSAAFLFLPGLATASVLPPPAI</sequence>
<accession>A0AAD4U380</accession>
<keyword evidence="3" id="KW-1185">Reference proteome</keyword>
<dbReference type="Proteomes" id="UP001214576">
    <property type="component" value="Unassembled WGS sequence"/>
</dbReference>
<evidence type="ECO:0000313" key="2">
    <source>
        <dbReference type="EMBL" id="KAI4539012.1"/>
    </source>
</evidence>
<comment type="caution">
    <text evidence="2">The sequence shown here is derived from an EMBL/GenBank/DDBJ whole genome shotgun (WGS) entry which is preliminary data.</text>
</comment>
<dbReference type="EMBL" id="JAKZEL010000012">
    <property type="protein sequence ID" value="KAI4539012.1"/>
    <property type="molecule type" value="Genomic_DNA"/>
</dbReference>
<feature type="region of interest" description="Disordered" evidence="1">
    <location>
        <begin position="158"/>
        <end position="199"/>
    </location>
</feature>
<evidence type="ECO:0000313" key="3">
    <source>
        <dbReference type="Proteomes" id="UP001214576"/>
    </source>
</evidence>
<protein>
    <submittedName>
        <fullName evidence="2">Uncharacterized protein</fullName>
    </submittedName>
</protein>
<dbReference type="AlphaFoldDB" id="A0AAD4U380"/>
<name>A0AAD4U380_OVIAM</name>
<reference evidence="2" key="1">
    <citation type="submission" date="2022-03" db="EMBL/GenBank/DDBJ databases">
        <title>Genomic analyses of argali, domestic sheep and their hybrids provide insights into chromosomal evolution, heterosis and genetic basis of agronomic traits.</title>
        <authorList>
            <person name="Li M."/>
        </authorList>
    </citation>
    <scope>NUCLEOTIDE SEQUENCE</scope>
    <source>
        <strain evidence="2">CAU-MHL-2022a</strain>
        <tissue evidence="2">Skin</tissue>
    </source>
</reference>
<proteinExistence type="predicted"/>